<dbReference type="eggNOG" id="arCOG04293">
    <property type="taxonomic scope" value="Archaea"/>
</dbReference>
<evidence type="ECO:0000313" key="5">
    <source>
        <dbReference type="Proteomes" id="UP000010469"/>
    </source>
</evidence>
<feature type="region of interest" description="Disordered" evidence="3">
    <location>
        <begin position="1"/>
        <end position="50"/>
    </location>
</feature>
<dbReference type="RefSeq" id="WP_015231995.1">
    <property type="nucleotide sequence ID" value="NC_019791.1"/>
</dbReference>
<dbReference type="GO" id="GO:0005840">
    <property type="term" value="C:ribosome"/>
    <property type="evidence" value="ECO:0007669"/>
    <property type="project" value="UniProtKB-KW"/>
</dbReference>
<dbReference type="Pfam" id="PF04758">
    <property type="entry name" value="Ribosomal_S30"/>
    <property type="match status" value="1"/>
</dbReference>
<evidence type="ECO:0000256" key="3">
    <source>
        <dbReference type="SAM" id="MobiDB-lite"/>
    </source>
</evidence>
<accession>L0AAH9</accession>
<dbReference type="GeneID" id="14211580"/>
<gene>
    <name evidence="4" type="ordered locus">Calag_0320</name>
</gene>
<dbReference type="NCBIfam" id="NF006817">
    <property type="entry name" value="PRK09336.1"/>
    <property type="match status" value="1"/>
</dbReference>
<reference evidence="5" key="1">
    <citation type="submission" date="2012-03" db="EMBL/GenBank/DDBJ databases">
        <title>Complete genome of Caldisphaera lagunensis DSM 15908.</title>
        <authorList>
            <person name="Lucas S."/>
            <person name="Copeland A."/>
            <person name="Lapidus A."/>
            <person name="Glavina del Rio T."/>
            <person name="Dalin E."/>
            <person name="Tice H."/>
            <person name="Bruce D."/>
            <person name="Goodwin L."/>
            <person name="Pitluck S."/>
            <person name="Peters L."/>
            <person name="Mikhailova N."/>
            <person name="Teshima H."/>
            <person name="Kyrpides N."/>
            <person name="Mavromatis K."/>
            <person name="Ivanova N."/>
            <person name="Brettin T."/>
            <person name="Detter J.C."/>
            <person name="Han C."/>
            <person name="Larimer F."/>
            <person name="Land M."/>
            <person name="Hauser L."/>
            <person name="Markowitz V."/>
            <person name="Cheng J.-F."/>
            <person name="Hugenholtz P."/>
            <person name="Woyke T."/>
            <person name="Wu D."/>
            <person name="Spring S."/>
            <person name="Schroeder M."/>
            <person name="Brambilla E."/>
            <person name="Klenk H.-P."/>
            <person name="Eisen J.A."/>
        </authorList>
    </citation>
    <scope>NUCLEOTIDE SEQUENCE [LARGE SCALE GENOMIC DNA]</scope>
    <source>
        <strain evidence="5">DSM 15908 / JCM 11604 / IC-154</strain>
    </source>
</reference>
<dbReference type="EMBL" id="CP003378">
    <property type="protein sequence ID" value="AFZ70097.1"/>
    <property type="molecule type" value="Genomic_DNA"/>
</dbReference>
<evidence type="ECO:0000256" key="1">
    <source>
        <dbReference type="ARBA" id="ARBA00022980"/>
    </source>
</evidence>
<dbReference type="FunCoup" id="L0AAH9">
    <property type="interactions" value="118"/>
</dbReference>
<keyword evidence="2" id="KW-0687">Ribonucleoprotein</keyword>
<dbReference type="GO" id="GO:1990904">
    <property type="term" value="C:ribonucleoprotein complex"/>
    <property type="evidence" value="ECO:0007669"/>
    <property type="project" value="UniProtKB-KW"/>
</dbReference>
<dbReference type="Proteomes" id="UP000010469">
    <property type="component" value="Chromosome"/>
</dbReference>
<dbReference type="InParanoid" id="L0AAH9"/>
<proteinExistence type="predicted"/>
<protein>
    <submittedName>
        <fullName evidence="4">Ribosomal protein S30</fullName>
    </submittedName>
</protein>
<keyword evidence="5" id="KW-1185">Reference proteome</keyword>
<dbReference type="KEGG" id="clg:Calag_0320"/>
<dbReference type="HOGENOM" id="CLU_209471_0_0_2"/>
<dbReference type="STRING" id="1056495.Calag_0320"/>
<evidence type="ECO:0000256" key="2">
    <source>
        <dbReference type="ARBA" id="ARBA00023274"/>
    </source>
</evidence>
<dbReference type="GO" id="GO:0003735">
    <property type="term" value="F:structural constituent of ribosome"/>
    <property type="evidence" value="ECO:0007669"/>
    <property type="project" value="InterPro"/>
</dbReference>
<dbReference type="GO" id="GO:0006412">
    <property type="term" value="P:translation"/>
    <property type="evidence" value="ECO:0007669"/>
    <property type="project" value="InterPro"/>
</dbReference>
<dbReference type="AlphaFoldDB" id="L0AAH9"/>
<feature type="compositionally biased region" description="Basic residues" evidence="3">
    <location>
        <begin position="25"/>
        <end position="34"/>
    </location>
</feature>
<organism evidence="4 5">
    <name type="scientific">Caldisphaera lagunensis (strain DSM 15908 / JCM 11604 / ANMR 0165 / IC-154)</name>
    <dbReference type="NCBI Taxonomy" id="1056495"/>
    <lineage>
        <taxon>Archaea</taxon>
        <taxon>Thermoproteota</taxon>
        <taxon>Thermoprotei</taxon>
        <taxon>Acidilobales</taxon>
        <taxon>Caldisphaeraceae</taxon>
        <taxon>Caldisphaera</taxon>
    </lineage>
</organism>
<keyword evidence="1 4" id="KW-0689">Ribosomal protein</keyword>
<evidence type="ECO:0000313" key="4">
    <source>
        <dbReference type="EMBL" id="AFZ70097.1"/>
    </source>
</evidence>
<name>L0AAH9_CALLD</name>
<dbReference type="OrthoDB" id="28200at2157"/>
<dbReference type="InterPro" id="IPR006846">
    <property type="entry name" value="Ribosomal_eS30"/>
</dbReference>
<feature type="compositionally biased region" description="Basic and acidic residues" evidence="3">
    <location>
        <begin position="35"/>
        <end position="50"/>
    </location>
</feature>
<sequence length="50" mass="5591">MPTHGSMTKAGKVRKATPKIEPKGKKNLSPRVKNRKEFTKRIEKASKPSS</sequence>